<accession>A0AA39I658</accession>
<dbReference type="Proteomes" id="UP001175271">
    <property type="component" value="Unassembled WGS sequence"/>
</dbReference>
<sequence length="275" mass="30872">MQTTVKFVGSVLGLLDRPTLAGLTLLASSPWQALSKSLLQKTAECSFIFLPSDALSTILICHYPKESEPLQTERVLVTSRRDEFAKPFKAVPNTADTQKMLIKLAKSSRSLTLQNFQISRKNVKFVSQLVGMQLKILKLHKVTYEDPDLFDRFLTKAVAKTRPAVTILASTVLPSSFGRVIEELYKKDALEGTFPQPITVDLSVIHRLVTLYKKDPKPLRLPLRDTLPTDQGIPGFQDFNVASELERIVYQKTLKVGEVKVERMVKDSVIVVTFI</sequence>
<keyword evidence="2" id="KW-1185">Reference proteome</keyword>
<proteinExistence type="predicted"/>
<evidence type="ECO:0000313" key="2">
    <source>
        <dbReference type="Proteomes" id="UP001175271"/>
    </source>
</evidence>
<evidence type="ECO:0000313" key="1">
    <source>
        <dbReference type="EMBL" id="KAK0418553.1"/>
    </source>
</evidence>
<dbReference type="EMBL" id="JAUCMV010000002">
    <property type="protein sequence ID" value="KAK0418553.1"/>
    <property type="molecule type" value="Genomic_DNA"/>
</dbReference>
<dbReference type="AlphaFoldDB" id="A0AA39I658"/>
<reference evidence="1" key="1">
    <citation type="submission" date="2023-06" db="EMBL/GenBank/DDBJ databases">
        <title>Genomic analysis of the entomopathogenic nematode Steinernema hermaphroditum.</title>
        <authorList>
            <person name="Schwarz E.M."/>
            <person name="Heppert J.K."/>
            <person name="Baniya A."/>
            <person name="Schwartz H.T."/>
            <person name="Tan C.-H."/>
            <person name="Antoshechkin I."/>
            <person name="Sternberg P.W."/>
            <person name="Goodrich-Blair H."/>
            <person name="Dillman A.R."/>
        </authorList>
    </citation>
    <scope>NUCLEOTIDE SEQUENCE</scope>
    <source>
        <strain evidence="1">PS9179</strain>
        <tissue evidence="1">Whole animal</tissue>
    </source>
</reference>
<organism evidence="1 2">
    <name type="scientific">Steinernema hermaphroditum</name>
    <dbReference type="NCBI Taxonomy" id="289476"/>
    <lineage>
        <taxon>Eukaryota</taxon>
        <taxon>Metazoa</taxon>
        <taxon>Ecdysozoa</taxon>
        <taxon>Nematoda</taxon>
        <taxon>Chromadorea</taxon>
        <taxon>Rhabditida</taxon>
        <taxon>Tylenchina</taxon>
        <taxon>Panagrolaimomorpha</taxon>
        <taxon>Strongyloidoidea</taxon>
        <taxon>Steinernematidae</taxon>
        <taxon>Steinernema</taxon>
    </lineage>
</organism>
<name>A0AA39I658_9BILA</name>
<comment type="caution">
    <text evidence="1">The sequence shown here is derived from an EMBL/GenBank/DDBJ whole genome shotgun (WGS) entry which is preliminary data.</text>
</comment>
<protein>
    <submittedName>
        <fullName evidence="1">Uncharacterized protein</fullName>
    </submittedName>
</protein>
<gene>
    <name evidence="1" type="ORF">QR680_013633</name>
</gene>